<keyword evidence="4" id="KW-1185">Reference proteome</keyword>
<comment type="caution">
    <text evidence="3">The sequence shown here is derived from an EMBL/GenBank/DDBJ whole genome shotgun (WGS) entry which is preliminary data.</text>
</comment>
<dbReference type="PROSITE" id="PS00062">
    <property type="entry name" value="ALDOKETO_REDUCTASE_2"/>
    <property type="match status" value="1"/>
</dbReference>
<dbReference type="RefSeq" id="WP_110395846.1">
    <property type="nucleotide sequence ID" value="NZ_JBHUHB010000001.1"/>
</dbReference>
<feature type="domain" description="NADP-dependent oxidoreductase" evidence="2">
    <location>
        <begin position="16"/>
        <end position="310"/>
    </location>
</feature>
<organism evidence="3 4">
    <name type="scientific">Pseudogracilibacillus auburnensis</name>
    <dbReference type="NCBI Taxonomy" id="1494959"/>
    <lineage>
        <taxon>Bacteria</taxon>
        <taxon>Bacillati</taxon>
        <taxon>Bacillota</taxon>
        <taxon>Bacilli</taxon>
        <taxon>Bacillales</taxon>
        <taxon>Bacillaceae</taxon>
        <taxon>Pseudogracilibacillus</taxon>
    </lineage>
</organism>
<dbReference type="InterPro" id="IPR050523">
    <property type="entry name" value="AKR_Detox_Biosynth"/>
</dbReference>
<dbReference type="PANTHER" id="PTHR43364">
    <property type="entry name" value="NADH-SPECIFIC METHYLGLYOXAL REDUCTASE-RELATED"/>
    <property type="match status" value="1"/>
</dbReference>
<reference evidence="3 4" key="1">
    <citation type="submission" date="2018-05" db="EMBL/GenBank/DDBJ databases">
        <title>Genomic Encyclopedia of Type Strains, Phase IV (KMG-IV): sequencing the most valuable type-strain genomes for metagenomic binning, comparative biology and taxonomic classification.</title>
        <authorList>
            <person name="Goeker M."/>
        </authorList>
    </citation>
    <scope>NUCLEOTIDE SEQUENCE [LARGE SCALE GENOMIC DNA]</scope>
    <source>
        <strain evidence="3 4">DSM 28556</strain>
    </source>
</reference>
<evidence type="ECO:0000313" key="3">
    <source>
        <dbReference type="EMBL" id="PXW85877.1"/>
    </source>
</evidence>
<evidence type="ECO:0000313" key="4">
    <source>
        <dbReference type="Proteomes" id="UP000247978"/>
    </source>
</evidence>
<dbReference type="PANTHER" id="PTHR43364:SF4">
    <property type="entry name" value="NAD(P)-LINKED OXIDOREDUCTASE SUPERFAMILY PROTEIN"/>
    <property type="match status" value="1"/>
</dbReference>
<proteinExistence type="predicted"/>
<gene>
    <name evidence="3" type="ORF">DFR56_10939</name>
</gene>
<dbReference type="AlphaFoldDB" id="A0A2V3VVB2"/>
<dbReference type="InterPro" id="IPR018170">
    <property type="entry name" value="Aldo/ket_reductase_CS"/>
</dbReference>
<dbReference type="InterPro" id="IPR020471">
    <property type="entry name" value="AKR"/>
</dbReference>
<dbReference type="InterPro" id="IPR023210">
    <property type="entry name" value="NADP_OxRdtase_dom"/>
</dbReference>
<protein>
    <submittedName>
        <fullName evidence="3">Aryl-alcohol dehydrogenase-like predicted oxidoreductase</fullName>
    </submittedName>
</protein>
<dbReference type="InterPro" id="IPR036812">
    <property type="entry name" value="NAD(P)_OxRdtase_dom_sf"/>
</dbReference>
<dbReference type="PRINTS" id="PR00069">
    <property type="entry name" value="ALDKETRDTASE"/>
</dbReference>
<sequence>MKEKVTIRSTDLYVNPIGLGTNAVGGQRLYPNIKDEAGRAFLLTAIENDVNFWDTAFSYGPKRSEEIIGEVLAETKQRKNIVIATKAAHTYVDGNTIFDNSPAFLKQAVEESLKRLQTDYIDLFYIHYPDEKTPKYEAVGALQELKEKGIIRAIGVSNFSLEQLKEANRDGYVNVVQGEYNLIKREAENDYFPYTLDNNISFVPYFPFASGLLAGKYTAETTFAKGDLRAKQAHFQGETFQQHLQNVDKLRQIATSKGVEIAHLVLAWYLTQDAIDAVIPGAKRSDQVLSNLQALNVKLTEKEINDIDQIFVY</sequence>
<dbReference type="OrthoDB" id="9773828at2"/>
<dbReference type="Gene3D" id="3.20.20.100">
    <property type="entry name" value="NADP-dependent oxidoreductase domain"/>
    <property type="match status" value="1"/>
</dbReference>
<accession>A0A2V3VVB2</accession>
<dbReference type="GO" id="GO:0016491">
    <property type="term" value="F:oxidoreductase activity"/>
    <property type="evidence" value="ECO:0007669"/>
    <property type="project" value="UniProtKB-KW"/>
</dbReference>
<name>A0A2V3VVB2_9BACI</name>
<evidence type="ECO:0000256" key="1">
    <source>
        <dbReference type="ARBA" id="ARBA00023002"/>
    </source>
</evidence>
<dbReference type="SUPFAM" id="SSF51430">
    <property type="entry name" value="NAD(P)-linked oxidoreductase"/>
    <property type="match status" value="1"/>
</dbReference>
<dbReference type="Pfam" id="PF00248">
    <property type="entry name" value="Aldo_ket_red"/>
    <property type="match status" value="1"/>
</dbReference>
<keyword evidence="1" id="KW-0560">Oxidoreductase</keyword>
<dbReference type="EMBL" id="QJJQ01000009">
    <property type="protein sequence ID" value="PXW85877.1"/>
    <property type="molecule type" value="Genomic_DNA"/>
</dbReference>
<dbReference type="CDD" id="cd19083">
    <property type="entry name" value="AKR_AKR11A1_11D1"/>
    <property type="match status" value="1"/>
</dbReference>
<dbReference type="Proteomes" id="UP000247978">
    <property type="component" value="Unassembled WGS sequence"/>
</dbReference>
<dbReference type="FunFam" id="3.20.20.100:FF:000004">
    <property type="entry name" value="Oxidoreductase, aldo/keto reductase"/>
    <property type="match status" value="1"/>
</dbReference>
<evidence type="ECO:0000259" key="2">
    <source>
        <dbReference type="Pfam" id="PF00248"/>
    </source>
</evidence>
<dbReference type="GO" id="GO:0005829">
    <property type="term" value="C:cytosol"/>
    <property type="evidence" value="ECO:0007669"/>
    <property type="project" value="UniProtKB-ARBA"/>
</dbReference>